<protein>
    <recommendedName>
        <fullName evidence="3">Lipoprotein</fullName>
    </recommendedName>
</protein>
<proteinExistence type="predicted"/>
<dbReference type="RefSeq" id="WP_379510161.1">
    <property type="nucleotide sequence ID" value="NZ_JBHRTQ010000009.1"/>
</dbReference>
<gene>
    <name evidence="1" type="ORF">ACFOD9_10990</name>
</gene>
<comment type="caution">
    <text evidence="1">The sequence shown here is derived from an EMBL/GenBank/DDBJ whole genome shotgun (WGS) entry which is preliminary data.</text>
</comment>
<dbReference type="Proteomes" id="UP001595604">
    <property type="component" value="Unassembled WGS sequence"/>
</dbReference>
<reference evidence="2" key="1">
    <citation type="journal article" date="2019" name="Int. J. Syst. Evol. Microbiol.">
        <title>The Global Catalogue of Microorganisms (GCM) 10K type strain sequencing project: providing services to taxonomists for standard genome sequencing and annotation.</title>
        <authorList>
            <consortium name="The Broad Institute Genomics Platform"/>
            <consortium name="The Broad Institute Genome Sequencing Center for Infectious Disease"/>
            <person name="Wu L."/>
            <person name="Ma J."/>
        </authorList>
    </citation>
    <scope>NUCLEOTIDE SEQUENCE [LARGE SCALE GENOMIC DNA]</scope>
    <source>
        <strain evidence="2">KCTC 42984</strain>
    </source>
</reference>
<accession>A0ABV7IV04</accession>
<organism evidence="1 2">
    <name type="scientific">Novosphingobium bradum</name>
    <dbReference type="NCBI Taxonomy" id="1737444"/>
    <lineage>
        <taxon>Bacteria</taxon>
        <taxon>Pseudomonadati</taxon>
        <taxon>Pseudomonadota</taxon>
        <taxon>Alphaproteobacteria</taxon>
        <taxon>Sphingomonadales</taxon>
        <taxon>Sphingomonadaceae</taxon>
        <taxon>Novosphingobium</taxon>
    </lineage>
</organism>
<evidence type="ECO:0000313" key="2">
    <source>
        <dbReference type="Proteomes" id="UP001595604"/>
    </source>
</evidence>
<evidence type="ECO:0008006" key="3">
    <source>
        <dbReference type="Google" id="ProtNLM"/>
    </source>
</evidence>
<evidence type="ECO:0000313" key="1">
    <source>
        <dbReference type="EMBL" id="MFC3174778.1"/>
    </source>
</evidence>
<sequence length="288" mass="30264">MIGGQGGLPGRRLAAAALAVVLGLMVSACLLLPGKFTSSLDLRKDGRFTYAYAGEIRLLALSKLAQGGGRKAFAPEACTDDEMKERPCTPAELAEQRRNWDESQRAAADKARKDAEGMKAVLGGIDPSSPQAAEELAARLRRQVGWRSVVYKGDGLYLVDFALSGRLDHDFAFPTIERFPMANAFVQLSRRADGSVRVDAPGFGPSSGTNPFAAMMGMGMGGGMTEAGDKEAAPPSPAEGTFTLTTDGVVLANNTDEGPQSYPAGQKLAWAVNTRSAGAPTALIRLGN</sequence>
<dbReference type="EMBL" id="JBHRTQ010000009">
    <property type="protein sequence ID" value="MFC3174778.1"/>
    <property type="molecule type" value="Genomic_DNA"/>
</dbReference>
<name>A0ABV7IV04_9SPHN</name>
<keyword evidence="2" id="KW-1185">Reference proteome</keyword>